<sequence length="342" mass="36876">MAAQWIRRVATGSIFAVAARRMHFTIAENAEPTGNAEESAEADSRPCLHMTLHEASAKEVLSRFPSSRERELADRVLIRSCIVEETSTHPVRVLAYAQDSWSQSLLVSVGSRLWAAGVIPETGMGYAVVPISLNLKETMASAAAKDVGSTETPASPTDAEDKGVEPSAGKSALPKAEAGAPVAASESNSQSDQEVEMVTPWDIAEGLWQRLEAAGILVVERDEFSMPSAVRLANGGQKWSGDLPSEFIRTDQVEVRLVDDWTLSAQTAKPECGFCKFMKAGPCGEVFTAWEACIEHAREAEGDFVDLCGTQTMALKECTDKHPEYYGSLTSSGDPDDEDDDS</sequence>
<reference evidence="3" key="1">
    <citation type="submission" date="2021-01" db="EMBL/GenBank/DDBJ databases">
        <authorList>
            <person name="Corre E."/>
            <person name="Pelletier E."/>
            <person name="Niang G."/>
            <person name="Scheremetjew M."/>
            <person name="Finn R."/>
            <person name="Kale V."/>
            <person name="Holt S."/>
            <person name="Cochrane G."/>
            <person name="Meng A."/>
            <person name="Brown T."/>
            <person name="Cohen L."/>
        </authorList>
    </citation>
    <scope>NUCLEOTIDE SEQUENCE</scope>
    <source>
        <strain evidence="3">CCMP645</strain>
    </source>
</reference>
<name>A0A7S4EVQ0_CHRCT</name>
<dbReference type="Gene3D" id="1.10.287.2900">
    <property type="match status" value="1"/>
</dbReference>
<dbReference type="PANTHER" id="PTHR34357:SF2">
    <property type="entry name" value="F26F24.3-RELATED"/>
    <property type="match status" value="1"/>
</dbReference>
<accession>A0A7S4EVQ0</accession>
<gene>
    <name evidence="3" type="ORF">PCAR00345_LOCUS8081</name>
</gene>
<feature type="region of interest" description="Disordered" evidence="1">
    <location>
        <begin position="144"/>
        <end position="196"/>
    </location>
</feature>
<evidence type="ECO:0000259" key="2">
    <source>
        <dbReference type="SMART" id="SM01227"/>
    </source>
</evidence>
<dbReference type="SMART" id="SM01227">
    <property type="entry name" value="GCK"/>
    <property type="match status" value="1"/>
</dbReference>
<evidence type="ECO:0000313" key="3">
    <source>
        <dbReference type="EMBL" id="CAE0755494.1"/>
    </source>
</evidence>
<dbReference type="AlphaFoldDB" id="A0A7S4EVQ0"/>
<organism evidence="3">
    <name type="scientific">Chrysotila carterae</name>
    <name type="common">Marine alga</name>
    <name type="synonym">Syracosphaera carterae</name>
    <dbReference type="NCBI Taxonomy" id="13221"/>
    <lineage>
        <taxon>Eukaryota</taxon>
        <taxon>Haptista</taxon>
        <taxon>Haptophyta</taxon>
        <taxon>Prymnesiophyceae</taxon>
        <taxon>Isochrysidales</taxon>
        <taxon>Isochrysidaceae</taxon>
        <taxon>Chrysotila</taxon>
    </lineage>
</organism>
<dbReference type="Pfam" id="PF07802">
    <property type="entry name" value="GCK"/>
    <property type="match status" value="1"/>
</dbReference>
<proteinExistence type="predicted"/>
<evidence type="ECO:0000256" key="1">
    <source>
        <dbReference type="SAM" id="MobiDB-lite"/>
    </source>
</evidence>
<feature type="region of interest" description="Disordered" evidence="1">
    <location>
        <begin position="323"/>
        <end position="342"/>
    </location>
</feature>
<feature type="domain" description="GCK" evidence="2">
    <location>
        <begin position="270"/>
        <end position="339"/>
    </location>
</feature>
<dbReference type="PANTHER" id="PTHR34357">
    <property type="entry name" value="F7A19.14 PROTEIN-RELATED"/>
    <property type="match status" value="1"/>
</dbReference>
<dbReference type="InterPro" id="IPR012891">
    <property type="entry name" value="GCK_dom"/>
</dbReference>
<protein>
    <recommendedName>
        <fullName evidence="2">GCK domain-containing protein</fullName>
    </recommendedName>
</protein>
<dbReference type="EMBL" id="HBIZ01013334">
    <property type="protein sequence ID" value="CAE0755494.1"/>
    <property type="molecule type" value="Transcribed_RNA"/>
</dbReference>